<evidence type="ECO:0000313" key="2">
    <source>
        <dbReference type="Proteomes" id="UP000236735"/>
    </source>
</evidence>
<gene>
    <name evidence="1" type="ORF">SAMN05216354_1840</name>
</gene>
<protein>
    <submittedName>
        <fullName evidence="1">Uncharacterized protein</fullName>
    </submittedName>
</protein>
<dbReference type="Proteomes" id="UP000236735">
    <property type="component" value="Unassembled WGS sequence"/>
</dbReference>
<sequence>MKKKIIEKIIRIIFMCMRHERGRLTRISNTCHINRGKLTESGIASMKVPQLIILFYAMCLNMTESEFEKMMKDIYHTIVDKSAEYDFLLFSNDKKTTDETENA</sequence>
<reference evidence="1 2" key="1">
    <citation type="submission" date="2016-10" db="EMBL/GenBank/DDBJ databases">
        <authorList>
            <person name="de Groot N.N."/>
        </authorList>
    </citation>
    <scope>NUCLEOTIDE SEQUENCE [LARGE SCALE GENOMIC DNA]</scope>
    <source>
        <strain evidence="1 2">AR32</strain>
    </source>
</reference>
<organism evidence="1 2">
    <name type="scientific">Xylanibacter ruminicola</name>
    <name type="common">Prevotella ruminicola</name>
    <dbReference type="NCBI Taxonomy" id="839"/>
    <lineage>
        <taxon>Bacteria</taxon>
        <taxon>Pseudomonadati</taxon>
        <taxon>Bacteroidota</taxon>
        <taxon>Bacteroidia</taxon>
        <taxon>Bacteroidales</taxon>
        <taxon>Prevotellaceae</taxon>
        <taxon>Xylanibacter</taxon>
    </lineage>
</organism>
<accession>A0A1H5VCL1</accession>
<name>A0A1H5VCL1_XYLRU</name>
<dbReference type="EMBL" id="FNUV01000004">
    <property type="protein sequence ID" value="SEF84197.1"/>
    <property type="molecule type" value="Genomic_DNA"/>
</dbReference>
<dbReference type="AlphaFoldDB" id="A0A1H5VCL1"/>
<evidence type="ECO:0000313" key="1">
    <source>
        <dbReference type="EMBL" id="SEF84197.1"/>
    </source>
</evidence>
<proteinExistence type="predicted"/>